<protein>
    <submittedName>
        <fullName evidence="1">Uncharacterized protein</fullName>
    </submittedName>
</protein>
<reference evidence="1 2" key="1">
    <citation type="submission" date="2024-11" db="EMBL/GenBank/DDBJ databases">
        <title>The Natural Products Discovery Center: Release of the First 8490 Sequenced Strains for Exploring Actinobacteria Biosynthetic Diversity.</title>
        <authorList>
            <person name="Kalkreuter E."/>
            <person name="Kautsar S.A."/>
            <person name="Yang D."/>
            <person name="Bader C.D."/>
            <person name="Teijaro C.N."/>
            <person name="Fluegel L."/>
            <person name="Davis C.M."/>
            <person name="Simpson J.R."/>
            <person name="Lauterbach L."/>
            <person name="Steele A.D."/>
            <person name="Gui C."/>
            <person name="Meng S."/>
            <person name="Li G."/>
            <person name="Viehrig K."/>
            <person name="Ye F."/>
            <person name="Su P."/>
            <person name="Kiefer A.F."/>
            <person name="Nichols A."/>
            <person name="Cepeda A.J."/>
            <person name="Yan W."/>
            <person name="Fan B."/>
            <person name="Jiang Y."/>
            <person name="Adhikari A."/>
            <person name="Zheng C.-J."/>
            <person name="Schuster L."/>
            <person name="Cowan T.M."/>
            <person name="Smanski M.J."/>
            <person name="Chevrette M.G."/>
            <person name="De Carvalho L.P.S."/>
            <person name="Shen B."/>
        </authorList>
    </citation>
    <scope>NUCLEOTIDE SEQUENCE [LARGE SCALE GENOMIC DNA]</scope>
    <source>
        <strain evidence="1 2">NPDC077433</strain>
    </source>
</reference>
<proteinExistence type="predicted"/>
<organism evidence="1 2">
    <name type="scientific">Psychrobacter namhaensis</name>
    <dbReference type="NCBI Taxonomy" id="292734"/>
    <lineage>
        <taxon>Bacteria</taxon>
        <taxon>Pseudomonadati</taxon>
        <taxon>Pseudomonadota</taxon>
        <taxon>Gammaproteobacteria</taxon>
        <taxon>Moraxellales</taxon>
        <taxon>Moraxellaceae</taxon>
        <taxon>Psychrobacter</taxon>
    </lineage>
</organism>
<comment type="caution">
    <text evidence="1">The sequence shown here is derived from an EMBL/GenBank/DDBJ whole genome shotgun (WGS) entry which is preliminary data.</text>
</comment>
<evidence type="ECO:0000313" key="2">
    <source>
        <dbReference type="Proteomes" id="UP001620234"/>
    </source>
</evidence>
<gene>
    <name evidence="1" type="ORF">ACI2I3_01800</name>
</gene>
<evidence type="ECO:0000313" key="1">
    <source>
        <dbReference type="EMBL" id="MFK4000066.1"/>
    </source>
</evidence>
<dbReference type="Proteomes" id="UP001620234">
    <property type="component" value="Unassembled WGS sequence"/>
</dbReference>
<dbReference type="EMBL" id="JBJDPD010000001">
    <property type="protein sequence ID" value="MFK4000066.1"/>
    <property type="molecule type" value="Genomic_DNA"/>
</dbReference>
<accession>A0ABW8L590</accession>
<keyword evidence="2" id="KW-1185">Reference proteome</keyword>
<sequence length="187" mass="21956">MMRNNKFKVRQKLADPSKDDLYVHPYARAALCVWQRLRPKTTYINMKFLDNFYRPPLRLVDGGDNSFYFFNDFERVDQVLKFENDSDYPCLIIPESIKDVQQLAWMEVIGLMFLKGIHHPDLFKALKSTAPQSVICQLMGVRQLTVREYCHFAGISQSSYEYRQCKFAIEERVLGIPQSMSWLSGRP</sequence>
<name>A0ABW8L590_9GAMM</name>
<dbReference type="RefSeq" id="WP_404671790.1">
    <property type="nucleotide sequence ID" value="NZ_JBJDPD010000001.1"/>
</dbReference>